<gene>
    <name evidence="1" type="ORF">A3A65_01295</name>
</gene>
<dbReference type="Proteomes" id="UP000176723">
    <property type="component" value="Unassembled WGS sequence"/>
</dbReference>
<proteinExistence type="predicted"/>
<evidence type="ECO:0000313" key="1">
    <source>
        <dbReference type="EMBL" id="OGY20791.1"/>
    </source>
</evidence>
<name>A0A1G1VZF6_9BACT</name>
<comment type="caution">
    <text evidence="1">The sequence shown here is derived from an EMBL/GenBank/DDBJ whole genome shotgun (WGS) entry which is preliminary data.</text>
</comment>
<dbReference type="EMBL" id="MHCL01000023">
    <property type="protein sequence ID" value="OGY20791.1"/>
    <property type="molecule type" value="Genomic_DNA"/>
</dbReference>
<sequence length="95" mass="10999">MNIEDIEIHIKKYDPKSNVVIANAVVSGVIEIRGFMARYTTTKGSPHNPVWVVGPPSVKGRNGKYFWVVRFRDPNLWLRLQKMIVDKAREYTNQI</sequence>
<accession>A0A1G1VZF6</accession>
<dbReference type="AlphaFoldDB" id="A0A1G1VZF6"/>
<organism evidence="1 2">
    <name type="scientific">Candidatus Chisholmbacteria bacterium RIFCSPLOWO2_01_FULL_49_14</name>
    <dbReference type="NCBI Taxonomy" id="1797593"/>
    <lineage>
        <taxon>Bacteria</taxon>
        <taxon>Candidatus Chisholmiibacteriota</taxon>
    </lineage>
</organism>
<reference evidence="1 2" key="1">
    <citation type="journal article" date="2016" name="Nat. Commun.">
        <title>Thousands of microbial genomes shed light on interconnected biogeochemical processes in an aquifer system.</title>
        <authorList>
            <person name="Anantharaman K."/>
            <person name="Brown C.T."/>
            <person name="Hug L.A."/>
            <person name="Sharon I."/>
            <person name="Castelle C.J."/>
            <person name="Probst A.J."/>
            <person name="Thomas B.C."/>
            <person name="Singh A."/>
            <person name="Wilkins M.J."/>
            <person name="Karaoz U."/>
            <person name="Brodie E.L."/>
            <person name="Williams K.H."/>
            <person name="Hubbard S.S."/>
            <person name="Banfield J.F."/>
        </authorList>
    </citation>
    <scope>NUCLEOTIDE SEQUENCE [LARGE SCALE GENOMIC DNA]</scope>
</reference>
<evidence type="ECO:0000313" key="2">
    <source>
        <dbReference type="Proteomes" id="UP000176723"/>
    </source>
</evidence>
<protein>
    <submittedName>
        <fullName evidence="1">Uncharacterized protein</fullName>
    </submittedName>
</protein>